<evidence type="ECO:0000313" key="4">
    <source>
        <dbReference type="Proteomes" id="UP001497512"/>
    </source>
</evidence>
<sequence>MSFLAGRLAATEGAFFTQHSKQAAIALRQKIDSSPSPSSSSPKPSPNNNGFPVILSASEADVLPEVLRHSLPLQHVPRVPQTQSATAPSSLAASLNLTLATREGAKTGGPSGDGLRHGLPVELFATAPQTFLGPKRWRLETAEVSASASTANEARTDINNTTKQKALMEGYFVVTKAFMVATGLVFGGALTTAAIAGALLDIQSVKDIRTQGHEYFQPGVQRLQQSFEPLRLWAQGKCEKWKLPESHRRAIGADFAQSLGVHQMEDGKANSA</sequence>
<evidence type="ECO:0000313" key="3">
    <source>
        <dbReference type="EMBL" id="CAK9202999.1"/>
    </source>
</evidence>
<keyword evidence="2" id="KW-1133">Transmembrane helix</keyword>
<dbReference type="PANTHER" id="PTHR36704:SF1">
    <property type="entry name" value="OS06G0239700 PROTEIN"/>
    <property type="match status" value="1"/>
</dbReference>
<feature type="compositionally biased region" description="Low complexity" evidence="1">
    <location>
        <begin position="33"/>
        <end position="42"/>
    </location>
</feature>
<keyword evidence="2" id="KW-0472">Membrane</keyword>
<organism evidence="3 4">
    <name type="scientific">Sphagnum troendelagicum</name>
    <dbReference type="NCBI Taxonomy" id="128251"/>
    <lineage>
        <taxon>Eukaryota</taxon>
        <taxon>Viridiplantae</taxon>
        <taxon>Streptophyta</taxon>
        <taxon>Embryophyta</taxon>
        <taxon>Bryophyta</taxon>
        <taxon>Sphagnophytina</taxon>
        <taxon>Sphagnopsida</taxon>
        <taxon>Sphagnales</taxon>
        <taxon>Sphagnaceae</taxon>
        <taxon>Sphagnum</taxon>
    </lineage>
</organism>
<dbReference type="Proteomes" id="UP001497512">
    <property type="component" value="Chromosome 14"/>
</dbReference>
<dbReference type="PANTHER" id="PTHR36704">
    <property type="entry name" value="PROTEIN, PUTATIVE-RELATED"/>
    <property type="match status" value="1"/>
</dbReference>
<feature type="region of interest" description="Disordered" evidence="1">
    <location>
        <begin position="30"/>
        <end position="53"/>
    </location>
</feature>
<reference evidence="3" key="1">
    <citation type="submission" date="2024-02" db="EMBL/GenBank/DDBJ databases">
        <authorList>
            <consortium name="ELIXIR-Norway"/>
            <consortium name="Elixir Norway"/>
        </authorList>
    </citation>
    <scope>NUCLEOTIDE SEQUENCE</scope>
</reference>
<gene>
    <name evidence="3" type="ORF">CSSPTR1EN2_LOCUS6667</name>
</gene>
<evidence type="ECO:0000256" key="1">
    <source>
        <dbReference type="SAM" id="MobiDB-lite"/>
    </source>
</evidence>
<accession>A0ABP0TR57</accession>
<dbReference type="EMBL" id="OZ019906">
    <property type="protein sequence ID" value="CAK9202999.1"/>
    <property type="molecule type" value="Genomic_DNA"/>
</dbReference>
<keyword evidence="4" id="KW-1185">Reference proteome</keyword>
<proteinExistence type="predicted"/>
<keyword evidence="2" id="KW-0812">Transmembrane</keyword>
<protein>
    <submittedName>
        <fullName evidence="3">Uncharacterized protein</fullName>
    </submittedName>
</protein>
<evidence type="ECO:0000256" key="2">
    <source>
        <dbReference type="SAM" id="Phobius"/>
    </source>
</evidence>
<name>A0ABP0TR57_9BRYO</name>
<feature type="transmembrane region" description="Helical" evidence="2">
    <location>
        <begin position="177"/>
        <end position="200"/>
    </location>
</feature>